<name>A0A157ZX10_9BURK</name>
<reference evidence="1" key="1">
    <citation type="submission" date="2016-01" db="EMBL/GenBank/DDBJ databases">
        <authorList>
            <person name="Peeters C."/>
        </authorList>
    </citation>
    <scope>NUCLEOTIDE SEQUENCE [LARGE SCALE GENOMIC DNA]</scope>
    <source>
        <strain evidence="1">LMG 29318</strain>
    </source>
</reference>
<evidence type="ECO:0000313" key="1">
    <source>
        <dbReference type="EMBL" id="SAK49986.1"/>
    </source>
</evidence>
<organism evidence="1 2">
    <name type="scientific">Caballeronia catudaia</name>
    <dbReference type="NCBI Taxonomy" id="1777136"/>
    <lineage>
        <taxon>Bacteria</taxon>
        <taxon>Pseudomonadati</taxon>
        <taxon>Pseudomonadota</taxon>
        <taxon>Betaproteobacteria</taxon>
        <taxon>Burkholderiales</taxon>
        <taxon>Burkholderiaceae</taxon>
        <taxon>Caballeronia</taxon>
    </lineage>
</organism>
<evidence type="ECO:0000313" key="2">
    <source>
        <dbReference type="Proteomes" id="UP000054870"/>
    </source>
</evidence>
<dbReference type="OrthoDB" id="176168at2"/>
<comment type="caution">
    <text evidence="1">The sequence shown here is derived from an EMBL/GenBank/DDBJ whole genome shotgun (WGS) entry which is preliminary data.</text>
</comment>
<dbReference type="EMBL" id="FCOF02000004">
    <property type="protein sequence ID" value="SAK49986.1"/>
    <property type="molecule type" value="Genomic_DNA"/>
</dbReference>
<keyword evidence="2" id="KW-1185">Reference proteome</keyword>
<protein>
    <submittedName>
        <fullName evidence="1">Uncharacterized protein</fullName>
    </submittedName>
</protein>
<sequence>MSKVINSEPDARWMVCGSSTTSSVSNIARKEVKVPSVKLLFLLFWVKGKFGGYLYSEAAKTRMHNIKNSSWYKERAHEIHCPDIEDVSEIIDIIPRYIEKFGGKSKVRVKEISCHSHSGGDGPLGSVNPARFSFDTPGEFGQMKLEGWESIDFNWSSDCPRFIIYGCDSALEAPPVDHINSTNYKNFAKTLSTKKNFENVEVWGQSTKSVPSFLPDYRITSAARDMRTGWWAGETYQIAAGMGGGWKATDIGGYITNHRTDQKYIEEHFDPAKPMHCYINGVKIRSTHQGYFNDHRN</sequence>
<dbReference type="Proteomes" id="UP000054870">
    <property type="component" value="Unassembled WGS sequence"/>
</dbReference>
<gene>
    <name evidence="1" type="ORF">AWB75_01343</name>
</gene>
<dbReference type="AlphaFoldDB" id="A0A157ZX10"/>
<dbReference type="RefSeq" id="WP_143746408.1">
    <property type="nucleotide sequence ID" value="NZ_FCOF02000004.1"/>
</dbReference>
<proteinExistence type="predicted"/>
<accession>A0A157ZX10</accession>